<dbReference type="Gene3D" id="3.40.50.720">
    <property type="entry name" value="NAD(P)-binding Rossmann-like Domain"/>
    <property type="match status" value="1"/>
</dbReference>
<dbReference type="EMBL" id="BARS01054185">
    <property type="protein sequence ID" value="GAG46415.1"/>
    <property type="molecule type" value="Genomic_DNA"/>
</dbReference>
<dbReference type="GO" id="GO:0005737">
    <property type="term" value="C:cytoplasm"/>
    <property type="evidence" value="ECO:0007669"/>
    <property type="project" value="TreeGrafter"/>
</dbReference>
<dbReference type="SMART" id="SM01003">
    <property type="entry name" value="AlaDh_PNT_N"/>
    <property type="match status" value="1"/>
</dbReference>
<protein>
    <recommendedName>
        <fullName evidence="2">Alanine dehydrogenase/pyridine nucleotide transhydrogenase N-terminal domain-containing protein</fullName>
    </recommendedName>
</protein>
<sequence>MTPCIGIRREDEKLLERRAPLTPEQVRTLTEDHAIDVQVQPSDTRAIAEQEYVQAGAKISEDLSACPVIFGLKEIPVQELLSDKVYIFFSHTIKGQSYNMEMLNRILQLGCTLIDYETITDPDGRRLIFFGRHAGLAGMIETLSALGKRLSWEGIHNPFEKIRRPVEYPDLATAKAKIARAGRKLASKGLPQS</sequence>
<gene>
    <name evidence="3" type="ORF">S01H1_80267</name>
</gene>
<name>X0XT34_9ZZZZ</name>
<reference evidence="3" key="1">
    <citation type="journal article" date="2014" name="Front. Microbiol.">
        <title>High frequency of phylogenetically diverse reductive dehalogenase-homologous genes in deep subseafloor sedimentary metagenomes.</title>
        <authorList>
            <person name="Kawai M."/>
            <person name="Futagami T."/>
            <person name="Toyoda A."/>
            <person name="Takaki Y."/>
            <person name="Nishi S."/>
            <person name="Hori S."/>
            <person name="Arai W."/>
            <person name="Tsubouchi T."/>
            <person name="Morono Y."/>
            <person name="Uchiyama I."/>
            <person name="Ito T."/>
            <person name="Fujiyama A."/>
            <person name="Inagaki F."/>
            <person name="Takami H."/>
        </authorList>
    </citation>
    <scope>NUCLEOTIDE SEQUENCE</scope>
    <source>
        <strain evidence="3">Expedition CK06-06</strain>
    </source>
</reference>
<accession>X0XT34</accession>
<dbReference type="GO" id="GO:0004753">
    <property type="term" value="F:saccharopine dehydrogenase activity"/>
    <property type="evidence" value="ECO:0007669"/>
    <property type="project" value="TreeGrafter"/>
</dbReference>
<dbReference type="SUPFAM" id="SSF52283">
    <property type="entry name" value="Formate/glycerate dehydrogenase catalytic domain-like"/>
    <property type="match status" value="1"/>
</dbReference>
<dbReference type="PANTHER" id="PTHR11133">
    <property type="entry name" value="SACCHAROPINE DEHYDROGENASE"/>
    <property type="match status" value="1"/>
</dbReference>
<feature type="non-terminal residue" evidence="3">
    <location>
        <position position="193"/>
    </location>
</feature>
<proteinExistence type="predicted"/>
<dbReference type="Pfam" id="PF05222">
    <property type="entry name" value="AlaDh_PNT_N"/>
    <property type="match status" value="1"/>
</dbReference>
<evidence type="ECO:0000256" key="1">
    <source>
        <dbReference type="ARBA" id="ARBA00023002"/>
    </source>
</evidence>
<dbReference type="FunFam" id="3.40.50.720:FF:000087">
    <property type="entry name" value="alpha-aminoadipic semialdehyde synthase, mitochondrial"/>
    <property type="match status" value="1"/>
</dbReference>
<evidence type="ECO:0000259" key="2">
    <source>
        <dbReference type="SMART" id="SM01003"/>
    </source>
</evidence>
<dbReference type="AlphaFoldDB" id="X0XT34"/>
<dbReference type="InterPro" id="IPR051168">
    <property type="entry name" value="AASS"/>
</dbReference>
<dbReference type="GO" id="GO:0019878">
    <property type="term" value="P:lysine biosynthetic process via aminoadipic acid"/>
    <property type="evidence" value="ECO:0007669"/>
    <property type="project" value="TreeGrafter"/>
</dbReference>
<dbReference type="InterPro" id="IPR007886">
    <property type="entry name" value="AlaDH/PNT_N"/>
</dbReference>
<organism evidence="3">
    <name type="scientific">marine sediment metagenome</name>
    <dbReference type="NCBI Taxonomy" id="412755"/>
    <lineage>
        <taxon>unclassified sequences</taxon>
        <taxon>metagenomes</taxon>
        <taxon>ecological metagenomes</taxon>
    </lineage>
</organism>
<evidence type="ECO:0000313" key="3">
    <source>
        <dbReference type="EMBL" id="GAG46415.1"/>
    </source>
</evidence>
<comment type="caution">
    <text evidence="3">The sequence shown here is derived from an EMBL/GenBank/DDBJ whole genome shotgun (WGS) entry which is preliminary data.</text>
</comment>
<feature type="domain" description="Alanine dehydrogenase/pyridine nucleotide transhydrogenase N-terminal" evidence="2">
    <location>
        <begin position="6"/>
        <end position="137"/>
    </location>
</feature>
<keyword evidence="1" id="KW-0560">Oxidoreductase</keyword>
<dbReference type="PANTHER" id="PTHR11133:SF22">
    <property type="entry name" value="ALPHA-AMINOADIPIC SEMIALDEHYDE SYNTHASE, MITOCHONDRIAL"/>
    <property type="match status" value="1"/>
</dbReference>